<gene>
    <name evidence="2" type="ORF">MKW98_008241</name>
</gene>
<evidence type="ECO:0000256" key="1">
    <source>
        <dbReference type="SAM" id="Phobius"/>
    </source>
</evidence>
<evidence type="ECO:0000313" key="2">
    <source>
        <dbReference type="EMBL" id="KAI3836480.1"/>
    </source>
</evidence>
<keyword evidence="1" id="KW-1133">Transmembrane helix</keyword>
<name>A0AAD4RX55_9MAGN</name>
<dbReference type="EMBL" id="JAJJMB010017645">
    <property type="protein sequence ID" value="KAI3836480.1"/>
    <property type="molecule type" value="Genomic_DNA"/>
</dbReference>
<feature type="transmembrane region" description="Helical" evidence="1">
    <location>
        <begin position="20"/>
        <end position="39"/>
    </location>
</feature>
<keyword evidence="1" id="KW-0812">Transmembrane</keyword>
<sequence length="114" mass="13161">MREKSKTVGKRKVWQGYEHTAVVALASCHAWIHLLLKILTRILTKSMAVLDNQHHQQQCCRGKKPCVVKEQICTVKDISIQKMTFRLSYFIWEKRFKGLVADGSRLLPLGQAVR</sequence>
<accession>A0AAD4RX55</accession>
<reference evidence="2" key="1">
    <citation type="submission" date="2022-04" db="EMBL/GenBank/DDBJ databases">
        <title>A functionally conserved STORR gene fusion in Papaver species that diverged 16.8 million years ago.</title>
        <authorList>
            <person name="Catania T."/>
        </authorList>
    </citation>
    <scope>NUCLEOTIDE SEQUENCE</scope>
    <source>
        <strain evidence="2">S-188037</strain>
    </source>
</reference>
<dbReference type="Proteomes" id="UP001202328">
    <property type="component" value="Unassembled WGS sequence"/>
</dbReference>
<protein>
    <submittedName>
        <fullName evidence="2">Uncharacterized protein</fullName>
    </submittedName>
</protein>
<keyword evidence="3" id="KW-1185">Reference proteome</keyword>
<evidence type="ECO:0000313" key="3">
    <source>
        <dbReference type="Proteomes" id="UP001202328"/>
    </source>
</evidence>
<comment type="caution">
    <text evidence="2">The sequence shown here is derived from an EMBL/GenBank/DDBJ whole genome shotgun (WGS) entry which is preliminary data.</text>
</comment>
<proteinExistence type="predicted"/>
<organism evidence="2 3">
    <name type="scientific">Papaver atlanticum</name>
    <dbReference type="NCBI Taxonomy" id="357466"/>
    <lineage>
        <taxon>Eukaryota</taxon>
        <taxon>Viridiplantae</taxon>
        <taxon>Streptophyta</taxon>
        <taxon>Embryophyta</taxon>
        <taxon>Tracheophyta</taxon>
        <taxon>Spermatophyta</taxon>
        <taxon>Magnoliopsida</taxon>
        <taxon>Ranunculales</taxon>
        <taxon>Papaveraceae</taxon>
        <taxon>Papaveroideae</taxon>
        <taxon>Papaver</taxon>
    </lineage>
</organism>
<keyword evidence="1" id="KW-0472">Membrane</keyword>
<dbReference type="AlphaFoldDB" id="A0AAD4RX55"/>